<feature type="transmembrane region" description="Helical" evidence="1">
    <location>
        <begin position="186"/>
        <end position="209"/>
    </location>
</feature>
<name>A0ABS8UFW0_9GAMM</name>
<feature type="transmembrane region" description="Helical" evidence="1">
    <location>
        <begin position="6"/>
        <end position="28"/>
    </location>
</feature>
<dbReference type="EMBL" id="JAJQKU010000004">
    <property type="protein sequence ID" value="MCD9098139.1"/>
    <property type="molecule type" value="Genomic_DNA"/>
</dbReference>
<comment type="caution">
    <text evidence="3">The sequence shown here is derived from an EMBL/GenBank/DDBJ whole genome shotgun (WGS) entry which is preliminary data.</text>
</comment>
<dbReference type="Pfam" id="PF05569">
    <property type="entry name" value="Peptidase_M56"/>
    <property type="match status" value="1"/>
</dbReference>
<dbReference type="Proteomes" id="UP001430360">
    <property type="component" value="Unassembled WGS sequence"/>
</dbReference>
<keyword evidence="1" id="KW-0472">Membrane</keyword>
<evidence type="ECO:0000259" key="2">
    <source>
        <dbReference type="Pfam" id="PF05569"/>
    </source>
</evidence>
<dbReference type="PANTHER" id="PTHR34978">
    <property type="entry name" value="POSSIBLE SENSOR-TRANSDUCER PROTEIN BLAR"/>
    <property type="match status" value="1"/>
</dbReference>
<proteinExistence type="predicted"/>
<sequence>MDAADVLRLLVATSVAGSVSALLVAACARPLRRWAGAGCAYRAWWAVPLAMCAASLPAREVTVAAAPAEAVGMLSANAGQTTDALATQMLSSGLDWQVALLSIWGLGIAVVLIAQVVGHRRFAAGLGRLRRRRDGLFGAETSEGLPAVVGLRARIVLPADFETRYSPDEQALVLAHERVHVRRRDVWWNLLATLLCAAHWFNPVGWWALRRLRLDQELACDAAVLAARPDSRRRYAEALLKSGTCLQSRTLACQWPATHPLKERIEMLGQIIPGRRRRAAGTAVVMVVGSMLTVGVWAAQPPRTVAADAVHVETKNVGPMAPIDPAPLSGRAAAERAAAAAGLRLRDADALDGAPTRPWLERETPARAIIMAVAASRGLDVVPDGDGLRLVAQGPTRVEYDAGSRTLELQLKDVSVGEALRRIADATGRRFEAANGVSLTQPVSMRMQSVPLATVEALIDGELDGARLESEAAALRVVAAPEKRGRAPRKPPLR</sequence>
<keyword evidence="1" id="KW-0812">Transmembrane</keyword>
<reference evidence="3" key="1">
    <citation type="submission" date="2021-12" db="EMBL/GenBank/DDBJ databases">
        <authorList>
            <person name="Ulrich A."/>
        </authorList>
    </citation>
    <scope>NUCLEOTIDE SEQUENCE</scope>
    <source>
        <strain evidence="3">A1P009</strain>
    </source>
</reference>
<evidence type="ECO:0000313" key="3">
    <source>
        <dbReference type="EMBL" id="MCD9098139.1"/>
    </source>
</evidence>
<protein>
    <submittedName>
        <fullName evidence="3">Energy transducer TonB</fullName>
    </submittedName>
</protein>
<keyword evidence="4" id="KW-1185">Reference proteome</keyword>
<keyword evidence="1" id="KW-1133">Transmembrane helix</keyword>
<reference evidence="3" key="2">
    <citation type="journal article" date="2022" name="Syst. Appl. Microbiol.">
        <title>Physiological and genomic characterisation of Luteimonas fraxinea sp. nov., a bacterial species associated with trees tolerant to ash dieback.</title>
        <authorList>
            <person name="Ulrich K."/>
            <person name="Becker R."/>
            <person name="Behrendt U."/>
            <person name="Kube M."/>
            <person name="Schneck V."/>
            <person name="Ulrich A."/>
        </authorList>
    </citation>
    <scope>NUCLEOTIDE SEQUENCE</scope>
    <source>
        <strain evidence="3">A1P009</strain>
    </source>
</reference>
<dbReference type="InterPro" id="IPR052173">
    <property type="entry name" value="Beta-lactam_resp_regulator"/>
</dbReference>
<dbReference type="InterPro" id="IPR008756">
    <property type="entry name" value="Peptidase_M56"/>
</dbReference>
<feature type="transmembrane region" description="Helical" evidence="1">
    <location>
        <begin position="98"/>
        <end position="118"/>
    </location>
</feature>
<dbReference type="CDD" id="cd07341">
    <property type="entry name" value="M56_BlaR1_MecR1_like"/>
    <property type="match status" value="1"/>
</dbReference>
<dbReference type="RefSeq" id="WP_232137324.1">
    <property type="nucleotide sequence ID" value="NZ_JAJQKU010000004.1"/>
</dbReference>
<evidence type="ECO:0000313" key="4">
    <source>
        <dbReference type="Proteomes" id="UP001430360"/>
    </source>
</evidence>
<feature type="domain" description="Peptidase M56" evidence="2">
    <location>
        <begin position="10"/>
        <end position="268"/>
    </location>
</feature>
<gene>
    <name evidence="3" type="ORF">LTT95_14445</name>
</gene>
<accession>A0ABS8UFW0</accession>
<organism evidence="3 4">
    <name type="scientific">Luteimonas fraxinea</name>
    <dbReference type="NCBI Taxonomy" id="2901869"/>
    <lineage>
        <taxon>Bacteria</taxon>
        <taxon>Pseudomonadati</taxon>
        <taxon>Pseudomonadota</taxon>
        <taxon>Gammaproteobacteria</taxon>
        <taxon>Lysobacterales</taxon>
        <taxon>Lysobacteraceae</taxon>
        <taxon>Luteimonas</taxon>
    </lineage>
</organism>
<dbReference type="PANTHER" id="PTHR34978:SF3">
    <property type="entry name" value="SLR0241 PROTEIN"/>
    <property type="match status" value="1"/>
</dbReference>
<evidence type="ECO:0000256" key="1">
    <source>
        <dbReference type="SAM" id="Phobius"/>
    </source>
</evidence>